<evidence type="ECO:0000256" key="1">
    <source>
        <dbReference type="ARBA" id="ARBA00000085"/>
    </source>
</evidence>
<accession>I3INQ2</accession>
<reference evidence="13 14" key="1">
    <citation type="journal article" date="2012" name="FEBS Lett.">
        <title>Anammox organism KSU-1 expresses a NirK-type copper-containing nitrite reductase instead of a NirS-type with cytochrome cd1.</title>
        <authorList>
            <person name="Hira D."/>
            <person name="Toh H."/>
            <person name="Migita C.T."/>
            <person name="Okubo H."/>
            <person name="Nishiyama T."/>
            <person name="Hattori M."/>
            <person name="Furukawa K."/>
            <person name="Fujii T."/>
        </authorList>
    </citation>
    <scope>NUCLEOTIDE SEQUENCE [LARGE SCALE GENOMIC DNA]</scope>
</reference>
<dbReference type="Proteomes" id="UP000002985">
    <property type="component" value="Unassembled WGS sequence"/>
</dbReference>
<evidence type="ECO:0000256" key="3">
    <source>
        <dbReference type="ARBA" id="ARBA00012438"/>
    </source>
</evidence>
<dbReference type="Pfam" id="PF08448">
    <property type="entry name" value="PAS_4"/>
    <property type="match status" value="1"/>
</dbReference>
<feature type="domain" description="PAC" evidence="11">
    <location>
        <begin position="366"/>
        <end position="418"/>
    </location>
</feature>
<keyword evidence="6 13" id="KW-0418">Kinase</keyword>
<dbReference type="EMBL" id="BAFH01000004">
    <property type="protein sequence ID" value="GAB63347.1"/>
    <property type="molecule type" value="Genomic_DNA"/>
</dbReference>
<feature type="domain" description="PAC" evidence="11">
    <location>
        <begin position="237"/>
        <end position="289"/>
    </location>
</feature>
<dbReference type="Gene3D" id="3.30.450.20">
    <property type="entry name" value="PAS domain"/>
    <property type="match status" value="4"/>
</dbReference>
<keyword evidence="7" id="KW-0175">Coiled coil</keyword>
<evidence type="ECO:0000256" key="6">
    <source>
        <dbReference type="ARBA" id="ARBA00022777"/>
    </source>
</evidence>
<dbReference type="PRINTS" id="PR00344">
    <property type="entry name" value="BCTRLSENSOR"/>
</dbReference>
<dbReference type="CDD" id="cd00082">
    <property type="entry name" value="HisKA"/>
    <property type="match status" value="1"/>
</dbReference>
<keyword evidence="14" id="KW-1185">Reference proteome</keyword>
<evidence type="ECO:0000259" key="10">
    <source>
        <dbReference type="PROSITE" id="PS50112"/>
    </source>
</evidence>
<dbReference type="SUPFAM" id="SSF158472">
    <property type="entry name" value="HAMP domain-like"/>
    <property type="match status" value="1"/>
</dbReference>
<keyword evidence="8" id="KW-1133">Transmembrane helix</keyword>
<dbReference type="FunFam" id="3.30.450.20:FF:000088">
    <property type="entry name" value="Sensory transduction histidine kinase"/>
    <property type="match status" value="1"/>
</dbReference>
<dbReference type="Pfam" id="PF00672">
    <property type="entry name" value="HAMP"/>
    <property type="match status" value="1"/>
</dbReference>
<feature type="domain" description="HAMP" evidence="12">
    <location>
        <begin position="98"/>
        <end position="150"/>
    </location>
</feature>
<evidence type="ECO:0000256" key="7">
    <source>
        <dbReference type="SAM" id="Coils"/>
    </source>
</evidence>
<dbReference type="GO" id="GO:0016020">
    <property type="term" value="C:membrane"/>
    <property type="evidence" value="ECO:0007669"/>
    <property type="project" value="UniProtKB-SubCell"/>
</dbReference>
<dbReference type="InterPro" id="IPR000014">
    <property type="entry name" value="PAS"/>
</dbReference>
<dbReference type="NCBIfam" id="TIGR00229">
    <property type="entry name" value="sensory_box"/>
    <property type="match status" value="3"/>
</dbReference>
<comment type="caution">
    <text evidence="13">The sequence shown here is derived from an EMBL/GenBank/DDBJ whole genome shotgun (WGS) entry which is preliminary data.</text>
</comment>
<feature type="coiled-coil region" evidence="7">
    <location>
        <begin position="512"/>
        <end position="564"/>
    </location>
</feature>
<dbReference type="InterPro" id="IPR003660">
    <property type="entry name" value="HAMP_dom"/>
</dbReference>
<feature type="domain" description="PAS" evidence="10">
    <location>
        <begin position="564"/>
        <end position="634"/>
    </location>
</feature>
<dbReference type="PROSITE" id="PS50109">
    <property type="entry name" value="HIS_KIN"/>
    <property type="match status" value="1"/>
</dbReference>
<dbReference type="CDD" id="cd06225">
    <property type="entry name" value="HAMP"/>
    <property type="match status" value="1"/>
</dbReference>
<dbReference type="AlphaFoldDB" id="I3INQ2"/>
<dbReference type="PANTHER" id="PTHR43304">
    <property type="entry name" value="PHYTOCHROME-LIKE PROTEIN CPH1"/>
    <property type="match status" value="1"/>
</dbReference>
<evidence type="ECO:0000256" key="5">
    <source>
        <dbReference type="ARBA" id="ARBA00022679"/>
    </source>
</evidence>
<dbReference type="SUPFAM" id="SSF55874">
    <property type="entry name" value="ATPase domain of HSP90 chaperone/DNA topoisomerase II/histidine kinase"/>
    <property type="match status" value="1"/>
</dbReference>
<dbReference type="Gene3D" id="1.10.8.500">
    <property type="entry name" value="HAMP domain in histidine kinase"/>
    <property type="match status" value="1"/>
</dbReference>
<feature type="domain" description="Histidine kinase" evidence="9">
    <location>
        <begin position="701"/>
        <end position="922"/>
    </location>
</feature>
<evidence type="ECO:0000259" key="9">
    <source>
        <dbReference type="PROSITE" id="PS50109"/>
    </source>
</evidence>
<dbReference type="Pfam" id="PF02518">
    <property type="entry name" value="HATPase_c"/>
    <property type="match status" value="1"/>
</dbReference>
<feature type="domain" description="PAS" evidence="10">
    <location>
        <begin position="290"/>
        <end position="364"/>
    </location>
</feature>
<keyword evidence="8" id="KW-0812">Transmembrane</keyword>
<keyword evidence="4" id="KW-0597">Phosphoprotein</keyword>
<evidence type="ECO:0000256" key="2">
    <source>
        <dbReference type="ARBA" id="ARBA00004370"/>
    </source>
</evidence>
<sequence length="925" mass="105433">MLTESRFMENASLKQIVDTEPIHRSMKSGEEMVGIYKNYQGKSVLGASMFMPEYGWTLLAEMDTSEAFAPIKTISIIVSILWIGMAGTVTILGIIYAVSMTRPIEELTHATERFSQGGLEYRIKVTGKDEVGTLASRFNIMAENLENEIKRQKSLSDTLRKSEASLANAQRIAHVGSWDWDIVKNKIHWSDEHYRIFGLTPQSFNATNEAVLDRIHPDDREFFKKSVNEAFYEGKPYSIDVRIIQPDGSERSIHTQAEVVFDHTGKPIQMNGTIQEITERKMLKKKLIETQSRLEYLLTNSPAVIYSCKPSGNCETIFVSSNIKRLMGYEPNEFIENPSLWIKYIHPEDIPRALNEMKYGIEKGSHILIYRVKHKDGTYRWIHDEMRVMHDSHGKPQEIVGFVIDITQQKRIEDEIKSVSRFSSENPNPVLRIAKEGTVLYANLSGSSFLRDWKCEMGKQVPDFIFQIIKEALNTRSIIRRVEIGQRGKIFSFTIVPVTTTTDYVNLYGTDITKLKQIEQELRTLNESLEERIAERTLDLAKVNRELQTEIDKHKQTADTLMKSESKYRLLLENLPQRVFYKDKNSIYISCNENFAKDLHIKAEEISGKTDYNFFPKELADKYRDNDRRVIESGQKIDRDQEYLMNGKESFIHMIKVPVKDEEGHTIGILSSYLDITEKIVLQKEAERSKYLASLGELAAGIAHEINNPVTGIINCAQILFNKSQEKSRERDLATRILKEGDRIAKIVHSLLFFARPGSKEEKNIANIQEILSDTLALTGAQLRKEGIKLTLGVSQKLPEIVANRQLIQQVFVNAINNARYALNQKYPSTHSNKILEISGEEITIDHYPYIKITICDHGTGIPARIRDKVMNPFFTTKPTGKGTGLGLSISHGIVKDHGGKLFIKSVEGEYTKLIIILPAQSKTA</sequence>
<dbReference type="InterPro" id="IPR035965">
    <property type="entry name" value="PAS-like_dom_sf"/>
</dbReference>
<dbReference type="Gene3D" id="3.30.565.10">
    <property type="entry name" value="Histidine kinase-like ATPase, C-terminal domain"/>
    <property type="match status" value="1"/>
</dbReference>
<evidence type="ECO:0000256" key="4">
    <source>
        <dbReference type="ARBA" id="ARBA00022553"/>
    </source>
</evidence>
<evidence type="ECO:0000259" key="12">
    <source>
        <dbReference type="PROSITE" id="PS50885"/>
    </source>
</evidence>
<comment type="catalytic activity">
    <reaction evidence="1">
        <text>ATP + protein L-histidine = ADP + protein N-phospho-L-histidine.</text>
        <dbReference type="EC" id="2.7.13.3"/>
    </reaction>
</comment>
<protein>
    <recommendedName>
        <fullName evidence="3">histidine kinase</fullName>
        <ecNumber evidence="3">2.7.13.3</ecNumber>
    </recommendedName>
</protein>
<dbReference type="SMART" id="SM00387">
    <property type="entry name" value="HATPase_c"/>
    <property type="match status" value="1"/>
</dbReference>
<feature type="domain" description="PAC" evidence="11">
    <location>
        <begin position="624"/>
        <end position="688"/>
    </location>
</feature>
<feature type="domain" description="PAS" evidence="10">
    <location>
        <begin position="187"/>
        <end position="234"/>
    </location>
</feature>
<dbReference type="PROSITE" id="PS50112">
    <property type="entry name" value="PAS"/>
    <property type="match status" value="3"/>
</dbReference>
<proteinExistence type="predicted"/>
<dbReference type="SUPFAM" id="SSF55785">
    <property type="entry name" value="PYP-like sensor domain (PAS domain)"/>
    <property type="match status" value="3"/>
</dbReference>
<dbReference type="STRING" id="247490.KSU1_D0038"/>
<name>I3INQ2_9BACT</name>
<dbReference type="InterPro" id="IPR013655">
    <property type="entry name" value="PAS_fold_3"/>
</dbReference>
<dbReference type="InterPro" id="IPR036890">
    <property type="entry name" value="HATPase_C_sf"/>
</dbReference>
<dbReference type="eggNOG" id="COG4191">
    <property type="taxonomic scope" value="Bacteria"/>
</dbReference>
<dbReference type="InterPro" id="IPR000700">
    <property type="entry name" value="PAS-assoc_C"/>
</dbReference>
<dbReference type="CDD" id="cd00130">
    <property type="entry name" value="PAS"/>
    <property type="match status" value="3"/>
</dbReference>
<dbReference type="SUPFAM" id="SSF47384">
    <property type="entry name" value="Homodimeric domain of signal transducing histidine kinase"/>
    <property type="match status" value="1"/>
</dbReference>
<dbReference type="GO" id="GO:0000155">
    <property type="term" value="F:phosphorelay sensor kinase activity"/>
    <property type="evidence" value="ECO:0007669"/>
    <property type="project" value="InterPro"/>
</dbReference>
<evidence type="ECO:0000313" key="14">
    <source>
        <dbReference type="Proteomes" id="UP000002985"/>
    </source>
</evidence>
<dbReference type="EC" id="2.7.13.3" evidence="3"/>
<gene>
    <name evidence="13" type="ORF">KSU1_D0038</name>
</gene>
<dbReference type="InterPro" id="IPR005467">
    <property type="entry name" value="His_kinase_dom"/>
</dbReference>
<dbReference type="PROSITE" id="PS50113">
    <property type="entry name" value="PAC"/>
    <property type="match status" value="3"/>
</dbReference>
<dbReference type="SMART" id="SM00086">
    <property type="entry name" value="PAC"/>
    <property type="match status" value="2"/>
</dbReference>
<dbReference type="InterPro" id="IPR003661">
    <property type="entry name" value="HisK_dim/P_dom"/>
</dbReference>
<feature type="transmembrane region" description="Helical" evidence="8">
    <location>
        <begin position="74"/>
        <end position="98"/>
    </location>
</feature>
<evidence type="ECO:0000313" key="13">
    <source>
        <dbReference type="EMBL" id="GAB63347.1"/>
    </source>
</evidence>
<evidence type="ECO:0000256" key="8">
    <source>
        <dbReference type="SAM" id="Phobius"/>
    </source>
</evidence>
<dbReference type="InterPro" id="IPR004358">
    <property type="entry name" value="Sig_transdc_His_kin-like_C"/>
</dbReference>
<dbReference type="InterPro" id="IPR003594">
    <property type="entry name" value="HATPase_dom"/>
</dbReference>
<dbReference type="Gene3D" id="2.10.70.100">
    <property type="match status" value="1"/>
</dbReference>
<dbReference type="Pfam" id="PF00512">
    <property type="entry name" value="HisKA"/>
    <property type="match status" value="1"/>
</dbReference>
<comment type="subcellular location">
    <subcellularLocation>
        <location evidence="2">Membrane</location>
    </subcellularLocation>
</comment>
<dbReference type="Gene3D" id="1.10.287.130">
    <property type="match status" value="1"/>
</dbReference>
<keyword evidence="5" id="KW-0808">Transferase</keyword>
<dbReference type="InterPro" id="IPR013656">
    <property type="entry name" value="PAS_4"/>
</dbReference>
<evidence type="ECO:0000259" key="11">
    <source>
        <dbReference type="PROSITE" id="PS50113"/>
    </source>
</evidence>
<dbReference type="InterPro" id="IPR001610">
    <property type="entry name" value="PAC"/>
</dbReference>
<dbReference type="SMART" id="SM00304">
    <property type="entry name" value="HAMP"/>
    <property type="match status" value="1"/>
</dbReference>
<keyword evidence="8" id="KW-0472">Membrane</keyword>
<dbReference type="InterPro" id="IPR052162">
    <property type="entry name" value="Sensor_kinase/Photoreceptor"/>
</dbReference>
<dbReference type="InterPro" id="IPR036097">
    <property type="entry name" value="HisK_dim/P_sf"/>
</dbReference>
<dbReference type="SMART" id="SM00388">
    <property type="entry name" value="HisKA"/>
    <property type="match status" value="1"/>
</dbReference>
<dbReference type="SMART" id="SM00091">
    <property type="entry name" value="PAS"/>
    <property type="match status" value="3"/>
</dbReference>
<feature type="coiled-coil region" evidence="7">
    <location>
        <begin position="135"/>
        <end position="162"/>
    </location>
</feature>
<dbReference type="PANTHER" id="PTHR43304:SF1">
    <property type="entry name" value="PAC DOMAIN-CONTAINING PROTEIN"/>
    <property type="match status" value="1"/>
</dbReference>
<dbReference type="Pfam" id="PF08447">
    <property type="entry name" value="PAS_3"/>
    <property type="match status" value="2"/>
</dbReference>
<organism evidence="13 14">
    <name type="scientific">Candidatus Jettenia caeni</name>
    <dbReference type="NCBI Taxonomy" id="247490"/>
    <lineage>
        <taxon>Bacteria</taxon>
        <taxon>Pseudomonadati</taxon>
        <taxon>Planctomycetota</taxon>
        <taxon>Candidatus Brocadiia</taxon>
        <taxon>Candidatus Brocadiales</taxon>
        <taxon>Candidatus Brocadiaceae</taxon>
        <taxon>Candidatus Jettenia</taxon>
    </lineage>
</organism>
<dbReference type="eggNOG" id="COG2202">
    <property type="taxonomic scope" value="Bacteria"/>
</dbReference>
<dbReference type="PROSITE" id="PS50885">
    <property type="entry name" value="HAMP"/>
    <property type="match status" value="1"/>
</dbReference>